<reference evidence="2 3" key="1">
    <citation type="journal article" date="2023" name="Sci. Data">
        <title>Genome assembly of the Korean intertidal mud-creeper Batillaria attramentaria.</title>
        <authorList>
            <person name="Patra A.K."/>
            <person name="Ho P.T."/>
            <person name="Jun S."/>
            <person name="Lee S.J."/>
            <person name="Kim Y."/>
            <person name="Won Y.J."/>
        </authorList>
    </citation>
    <scope>NUCLEOTIDE SEQUENCE [LARGE SCALE GENOMIC DNA]</scope>
    <source>
        <strain evidence="2">Wonlab-2016</strain>
    </source>
</reference>
<proteinExistence type="predicted"/>
<evidence type="ECO:0000313" key="2">
    <source>
        <dbReference type="EMBL" id="KAK7500887.1"/>
    </source>
</evidence>
<dbReference type="EMBL" id="JACVVK020000034">
    <property type="protein sequence ID" value="KAK7500887.1"/>
    <property type="molecule type" value="Genomic_DNA"/>
</dbReference>
<evidence type="ECO:0000256" key="1">
    <source>
        <dbReference type="SAM" id="MobiDB-lite"/>
    </source>
</evidence>
<dbReference type="AlphaFoldDB" id="A0ABD0LNH7"/>
<protein>
    <submittedName>
        <fullName evidence="2">Uncharacterized protein</fullName>
    </submittedName>
</protein>
<keyword evidence="3" id="KW-1185">Reference proteome</keyword>
<dbReference type="Proteomes" id="UP001519460">
    <property type="component" value="Unassembled WGS sequence"/>
</dbReference>
<feature type="region of interest" description="Disordered" evidence="1">
    <location>
        <begin position="1"/>
        <end position="39"/>
    </location>
</feature>
<comment type="caution">
    <text evidence="2">The sequence shown here is derived from an EMBL/GenBank/DDBJ whole genome shotgun (WGS) entry which is preliminary data.</text>
</comment>
<name>A0ABD0LNH7_9CAEN</name>
<gene>
    <name evidence="2" type="ORF">BaRGS_00007767</name>
</gene>
<evidence type="ECO:0000313" key="3">
    <source>
        <dbReference type="Proteomes" id="UP001519460"/>
    </source>
</evidence>
<feature type="compositionally biased region" description="Polar residues" evidence="1">
    <location>
        <begin position="17"/>
        <end position="27"/>
    </location>
</feature>
<sequence length="146" mass="15571">MPDLLHPPHNHPLQLHTTRQTGNTNKPGRQPRVDQARPMDQALVPTDLPTLPLGGLHDCPGAATVDTASGTGRAKQCNETNGQVITPMMTRSPKGTATIVGHVPYVCTQTTTTKSAEANEAVGDSRVVCTKLPQGRNNPVIVLETR</sequence>
<accession>A0ABD0LNH7</accession>
<organism evidence="2 3">
    <name type="scientific">Batillaria attramentaria</name>
    <dbReference type="NCBI Taxonomy" id="370345"/>
    <lineage>
        <taxon>Eukaryota</taxon>
        <taxon>Metazoa</taxon>
        <taxon>Spiralia</taxon>
        <taxon>Lophotrochozoa</taxon>
        <taxon>Mollusca</taxon>
        <taxon>Gastropoda</taxon>
        <taxon>Caenogastropoda</taxon>
        <taxon>Sorbeoconcha</taxon>
        <taxon>Cerithioidea</taxon>
        <taxon>Batillariidae</taxon>
        <taxon>Batillaria</taxon>
    </lineage>
</organism>